<evidence type="ECO:0000256" key="2">
    <source>
        <dbReference type="ARBA" id="ARBA00022519"/>
    </source>
</evidence>
<evidence type="ECO:0000256" key="8">
    <source>
        <dbReference type="RuleBase" id="RU003612"/>
    </source>
</evidence>
<comment type="similarity">
    <text evidence="8">Belongs to the ZipA family.</text>
</comment>
<evidence type="ECO:0000256" key="11">
    <source>
        <dbReference type="SAM" id="Phobius"/>
    </source>
</evidence>
<dbReference type="InterPro" id="IPR007449">
    <property type="entry name" value="ZipA_FtsZ-bd_C"/>
</dbReference>
<dbReference type="Gene3D" id="3.30.1400.10">
    <property type="entry name" value="ZipA, C-terminal FtsZ-binding domain"/>
    <property type="match status" value="1"/>
</dbReference>
<gene>
    <name evidence="13" type="ORF">DF183_01380</name>
</gene>
<dbReference type="GO" id="GO:0032153">
    <property type="term" value="C:cell division site"/>
    <property type="evidence" value="ECO:0007669"/>
    <property type="project" value="TreeGrafter"/>
</dbReference>
<evidence type="ECO:0000256" key="9">
    <source>
        <dbReference type="RuleBase" id="RU003613"/>
    </source>
</evidence>
<evidence type="ECO:0000313" key="13">
    <source>
        <dbReference type="EMBL" id="PWE15412.1"/>
    </source>
</evidence>
<keyword evidence="4 9" id="KW-0812">Transmembrane</keyword>
<evidence type="ECO:0000256" key="1">
    <source>
        <dbReference type="ARBA" id="ARBA00022475"/>
    </source>
</evidence>
<dbReference type="GO" id="GO:0005886">
    <property type="term" value="C:plasma membrane"/>
    <property type="evidence" value="ECO:0007669"/>
    <property type="project" value="UniProtKB-SubCell"/>
</dbReference>
<evidence type="ECO:0000313" key="14">
    <source>
        <dbReference type="Proteomes" id="UP000245216"/>
    </source>
</evidence>
<keyword evidence="1 9" id="KW-1003">Cell membrane</keyword>
<dbReference type="PANTHER" id="PTHR38685:SF1">
    <property type="entry name" value="CELL DIVISION PROTEIN ZIPA"/>
    <property type="match status" value="1"/>
</dbReference>
<dbReference type="STRING" id="511.UZ73_03500"/>
<dbReference type="AlphaFoldDB" id="A0A2U2BN37"/>
<reference evidence="13 14" key="2">
    <citation type="submission" date="2018-05" db="EMBL/GenBank/DDBJ databases">
        <authorList>
            <person name="Lanie J.A."/>
            <person name="Ng W.-L."/>
            <person name="Kazmierczak K.M."/>
            <person name="Andrzejewski T.M."/>
            <person name="Davidsen T.M."/>
            <person name="Wayne K.J."/>
            <person name="Tettelin H."/>
            <person name="Glass J.I."/>
            <person name="Rusch D."/>
            <person name="Podicherti R."/>
            <person name="Tsui H.-C.T."/>
            <person name="Winkler M.E."/>
        </authorList>
    </citation>
    <scope>NUCLEOTIDE SEQUENCE [LARGE SCALE GENOMIC DNA]</scope>
    <source>
        <strain evidence="13 14">YBY</strain>
    </source>
</reference>
<keyword evidence="2 9" id="KW-0997">Cell inner membrane</keyword>
<dbReference type="RefSeq" id="WP_086068441.1">
    <property type="nucleotide sequence ID" value="NZ_CAXOKM010000007.1"/>
</dbReference>
<dbReference type="GO" id="GO:0000917">
    <property type="term" value="P:division septum assembly"/>
    <property type="evidence" value="ECO:0007669"/>
    <property type="project" value="TreeGrafter"/>
</dbReference>
<feature type="transmembrane region" description="Helical" evidence="11">
    <location>
        <begin position="6"/>
        <end position="25"/>
    </location>
</feature>
<dbReference type="InterPro" id="IPR011919">
    <property type="entry name" value="Cell_div_ZipA"/>
</dbReference>
<dbReference type="SMART" id="SM00771">
    <property type="entry name" value="ZipA_C"/>
    <property type="match status" value="1"/>
</dbReference>
<dbReference type="Pfam" id="PF04354">
    <property type="entry name" value="ZipA_C"/>
    <property type="match status" value="1"/>
</dbReference>
<dbReference type="PANTHER" id="PTHR38685">
    <property type="entry name" value="CELL DIVISION PROTEIN ZIPA"/>
    <property type="match status" value="1"/>
</dbReference>
<feature type="domain" description="ZipA C-terminal FtsZ-binding" evidence="12">
    <location>
        <begin position="196"/>
        <end position="319"/>
    </location>
</feature>
<keyword evidence="7 8" id="KW-0131">Cell cycle</keyword>
<organism evidence="13 14">
    <name type="scientific">Alcaligenes faecalis</name>
    <dbReference type="NCBI Taxonomy" id="511"/>
    <lineage>
        <taxon>Bacteria</taxon>
        <taxon>Pseudomonadati</taxon>
        <taxon>Pseudomonadota</taxon>
        <taxon>Betaproteobacteria</taxon>
        <taxon>Burkholderiales</taxon>
        <taxon>Alcaligenaceae</taxon>
        <taxon>Alcaligenes</taxon>
    </lineage>
</organism>
<keyword evidence="6 9" id="KW-0472">Membrane</keyword>
<dbReference type="EMBL" id="QEXO01000001">
    <property type="protein sequence ID" value="PWE15412.1"/>
    <property type="molecule type" value="Genomic_DNA"/>
</dbReference>
<evidence type="ECO:0000256" key="10">
    <source>
        <dbReference type="SAM" id="MobiDB-lite"/>
    </source>
</evidence>
<evidence type="ECO:0000256" key="7">
    <source>
        <dbReference type="ARBA" id="ARBA00023306"/>
    </source>
</evidence>
<dbReference type="Proteomes" id="UP000245216">
    <property type="component" value="Unassembled WGS sequence"/>
</dbReference>
<keyword evidence="5 11" id="KW-1133">Transmembrane helix</keyword>
<dbReference type="InterPro" id="IPR036765">
    <property type="entry name" value="ZipA_FtsZ-bd_C_sf"/>
</dbReference>
<name>A0A2U2BN37_ALCFA</name>
<comment type="caution">
    <text evidence="13">The sequence shown here is derived from an EMBL/GenBank/DDBJ whole genome shotgun (WGS) entry which is preliminary data.</text>
</comment>
<evidence type="ECO:0000256" key="6">
    <source>
        <dbReference type="ARBA" id="ARBA00023136"/>
    </source>
</evidence>
<comment type="function">
    <text evidence="8">Essential cell division protein that stabilizes the FtsZ protofilaments by cross-linking them and that serves as a cytoplasmic membrane anchor for the Z ring. Also required for the recruitment to the septal ring of downstream cell division proteins.</text>
</comment>
<reference evidence="13 14" key="1">
    <citation type="submission" date="2018-05" db="EMBL/GenBank/DDBJ databases">
        <title>Genome Sequence of an Efficient Indole-Degrading Bacterium, Alcaligenes sp.YBY.</title>
        <authorList>
            <person name="Yang B."/>
        </authorList>
    </citation>
    <scope>NUCLEOTIDE SEQUENCE [LARGE SCALE GENOMIC DNA]</scope>
    <source>
        <strain evidence="13 14">YBY</strain>
    </source>
</reference>
<proteinExistence type="inferred from homology"/>
<evidence type="ECO:0000256" key="4">
    <source>
        <dbReference type="ARBA" id="ARBA00022692"/>
    </source>
</evidence>
<comment type="subcellular location">
    <subcellularLocation>
        <location evidence="9">Cell inner membrane</location>
        <topology evidence="9">Single-pass type I membrane protein</topology>
    </subcellularLocation>
</comment>
<sequence>MSDLQIALILLGILLILLVVVFNWWQDRRVRQQMQSQFPDGDTDPLMSQLTELERREPSMTRGGDAASADGEHDAAEADCTTEAVIDISFSQPVDAQDLAQALQSVSRTGAKPVRYFAECEGGGHRARLRSGESYASMQIAVLLANRSGPLSAIEWSQVWMAAQALAQQFDGAVEGPEQDDVLRRAAALDNTCADLDALVGVSVRLPGPMPASSVIQMVKDAGFLPFGQQLAWLADSGQPRFTAMFDGAQPKDIQSASIERIDLLLDLPNSPADDHAFSRMATVARDLASRLDGVVLDDQGRPLPESTDQNIDEQLSNLYERLEQAGFTAGQERTGRIFS</sequence>
<dbReference type="SUPFAM" id="SSF64383">
    <property type="entry name" value="Cell-division protein ZipA, C-terminal domain"/>
    <property type="match status" value="1"/>
</dbReference>
<protein>
    <recommendedName>
        <fullName evidence="8">Cell division protein ZipA</fullName>
    </recommendedName>
</protein>
<accession>A0A2U2BN37</accession>
<feature type="region of interest" description="Disordered" evidence="10">
    <location>
        <begin position="54"/>
        <end position="76"/>
    </location>
</feature>
<evidence type="ECO:0000256" key="3">
    <source>
        <dbReference type="ARBA" id="ARBA00022618"/>
    </source>
</evidence>
<keyword evidence="3 8" id="KW-0132">Cell division</keyword>
<evidence type="ECO:0000256" key="5">
    <source>
        <dbReference type="ARBA" id="ARBA00022989"/>
    </source>
</evidence>
<evidence type="ECO:0000259" key="12">
    <source>
        <dbReference type="SMART" id="SM00771"/>
    </source>
</evidence>